<gene>
    <name evidence="2" type="ORF">Nepgr_014723</name>
</gene>
<evidence type="ECO:0000313" key="2">
    <source>
        <dbReference type="EMBL" id="GMH12882.1"/>
    </source>
</evidence>
<protein>
    <submittedName>
        <fullName evidence="2">Uncharacterized protein</fullName>
    </submittedName>
</protein>
<organism evidence="2 3">
    <name type="scientific">Nepenthes gracilis</name>
    <name type="common">Slender pitcher plant</name>
    <dbReference type="NCBI Taxonomy" id="150966"/>
    <lineage>
        <taxon>Eukaryota</taxon>
        <taxon>Viridiplantae</taxon>
        <taxon>Streptophyta</taxon>
        <taxon>Embryophyta</taxon>
        <taxon>Tracheophyta</taxon>
        <taxon>Spermatophyta</taxon>
        <taxon>Magnoliopsida</taxon>
        <taxon>eudicotyledons</taxon>
        <taxon>Gunneridae</taxon>
        <taxon>Pentapetalae</taxon>
        <taxon>Caryophyllales</taxon>
        <taxon>Nepenthaceae</taxon>
        <taxon>Nepenthes</taxon>
    </lineage>
</organism>
<name>A0AAD3XPR9_NEPGR</name>
<keyword evidence="3" id="KW-1185">Reference proteome</keyword>
<feature type="compositionally biased region" description="Polar residues" evidence="1">
    <location>
        <begin position="47"/>
        <end position="65"/>
    </location>
</feature>
<feature type="compositionally biased region" description="Polar residues" evidence="1">
    <location>
        <begin position="129"/>
        <end position="148"/>
    </location>
</feature>
<dbReference type="EMBL" id="BSYO01000012">
    <property type="protein sequence ID" value="GMH12882.1"/>
    <property type="molecule type" value="Genomic_DNA"/>
</dbReference>
<evidence type="ECO:0000313" key="3">
    <source>
        <dbReference type="Proteomes" id="UP001279734"/>
    </source>
</evidence>
<dbReference type="Proteomes" id="UP001279734">
    <property type="component" value="Unassembled WGS sequence"/>
</dbReference>
<comment type="caution">
    <text evidence="2">The sequence shown here is derived from an EMBL/GenBank/DDBJ whole genome shotgun (WGS) entry which is preliminary data.</text>
</comment>
<feature type="region of interest" description="Disordered" evidence="1">
    <location>
        <begin position="190"/>
        <end position="218"/>
    </location>
</feature>
<sequence length="218" mass="23861">MQPRPTDPSGEQVHPRSNRSAGKDSSIFIDMHGRSGSRHPTSHARLLQQTENNITGRQHGISTSCKKLPAKDHGNSNKGAREAFKINSNHSPAANHQKRIQDSGHSHYQQQKLITSARRDHQQAPAEAETSSANKWSSNAAPTDPASTTFDHSIVQQWEPTYKASANITADNISHHLLHLTQQHISIEQHNGLSSSVSQSSSTKLKAAPSPLHKPAKK</sequence>
<dbReference type="AlphaFoldDB" id="A0AAD3XPR9"/>
<feature type="compositionally biased region" description="Basic and acidic residues" evidence="1">
    <location>
        <begin position="69"/>
        <end position="84"/>
    </location>
</feature>
<evidence type="ECO:0000256" key="1">
    <source>
        <dbReference type="SAM" id="MobiDB-lite"/>
    </source>
</evidence>
<accession>A0AAD3XPR9</accession>
<reference evidence="2" key="1">
    <citation type="submission" date="2023-05" db="EMBL/GenBank/DDBJ databases">
        <title>Nepenthes gracilis genome sequencing.</title>
        <authorList>
            <person name="Fukushima K."/>
        </authorList>
    </citation>
    <scope>NUCLEOTIDE SEQUENCE</scope>
    <source>
        <strain evidence="2">SING2019-196</strain>
    </source>
</reference>
<proteinExistence type="predicted"/>
<feature type="region of interest" description="Disordered" evidence="1">
    <location>
        <begin position="1"/>
        <end position="148"/>
    </location>
</feature>